<dbReference type="EMBL" id="AK372807">
    <property type="protein sequence ID" value="BAK04004.1"/>
    <property type="molecule type" value="mRNA"/>
</dbReference>
<evidence type="ECO:0000313" key="3">
    <source>
        <dbReference type="EMBL" id="BAK04004.1"/>
    </source>
</evidence>
<protein>
    <submittedName>
        <fullName evidence="3">Predicted protein</fullName>
    </submittedName>
</protein>
<evidence type="ECO:0000256" key="1">
    <source>
        <dbReference type="SAM" id="MobiDB-lite"/>
    </source>
</evidence>
<dbReference type="AlphaFoldDB" id="F2E9I2"/>
<feature type="region of interest" description="Disordered" evidence="1">
    <location>
        <begin position="131"/>
        <end position="231"/>
    </location>
</feature>
<dbReference type="InterPro" id="IPR056694">
    <property type="entry name" value="DUF7792"/>
</dbReference>
<dbReference type="InterPro" id="IPR036537">
    <property type="entry name" value="Adaptor_Cbl_N_dom_sf"/>
</dbReference>
<sequence>MELVNTIFDVALKIAKAVETARENKAMCLDLADRASTICNILRQDRDSGAIMTAGGGGGQASQITRHTLERLKAALDDALDLVESQRQSGVIERAVASFTVDVARKFQLLQTRISDCVNDLKYAKLVAADHRAQDDNTRAAPLKPSSFPRPSDLVKQLQPPPLPKPSSFPRPSDLVKQLQPPPLPKPSSFQRPSDLVKQLQPPPLPKPSSFQRPSDLVKQLQPPPRGRRIW</sequence>
<dbReference type="PANTHER" id="PTHR35832">
    <property type="entry name" value="OS12G0248400 PROTEIN-RELATED"/>
    <property type="match status" value="1"/>
</dbReference>
<feature type="compositionally biased region" description="Pro residues" evidence="1">
    <location>
        <begin position="159"/>
        <end position="169"/>
    </location>
</feature>
<feature type="domain" description="DUF7792" evidence="2">
    <location>
        <begin position="8"/>
        <end position="123"/>
    </location>
</feature>
<evidence type="ECO:0000259" key="2">
    <source>
        <dbReference type="Pfam" id="PF25055"/>
    </source>
</evidence>
<feature type="compositionally biased region" description="Low complexity" evidence="1">
    <location>
        <begin position="170"/>
        <end position="179"/>
    </location>
</feature>
<dbReference type="PANTHER" id="PTHR35832:SF6">
    <property type="entry name" value="EXPRESSED PROTEIN"/>
    <property type="match status" value="1"/>
</dbReference>
<dbReference type="InterPro" id="IPR059179">
    <property type="entry name" value="MLKL-like_MCAfunc"/>
</dbReference>
<dbReference type="Gene3D" id="1.20.930.20">
    <property type="entry name" value="Adaptor protein Cbl, N-terminal domain"/>
    <property type="match status" value="1"/>
</dbReference>
<dbReference type="Pfam" id="PF25055">
    <property type="entry name" value="DUF7792"/>
    <property type="match status" value="1"/>
</dbReference>
<dbReference type="CDD" id="cd21037">
    <property type="entry name" value="MLKL_NTD"/>
    <property type="match status" value="1"/>
</dbReference>
<organism evidence="3">
    <name type="scientific">Hordeum vulgare subsp. vulgare</name>
    <name type="common">Domesticated barley</name>
    <dbReference type="NCBI Taxonomy" id="112509"/>
    <lineage>
        <taxon>Eukaryota</taxon>
        <taxon>Viridiplantae</taxon>
        <taxon>Streptophyta</taxon>
        <taxon>Embryophyta</taxon>
        <taxon>Tracheophyta</taxon>
        <taxon>Spermatophyta</taxon>
        <taxon>Magnoliopsida</taxon>
        <taxon>Liliopsida</taxon>
        <taxon>Poales</taxon>
        <taxon>Poaceae</taxon>
        <taxon>BOP clade</taxon>
        <taxon>Pooideae</taxon>
        <taxon>Triticodae</taxon>
        <taxon>Triticeae</taxon>
        <taxon>Hordeinae</taxon>
        <taxon>Hordeum</taxon>
    </lineage>
</organism>
<dbReference type="GO" id="GO:0007166">
    <property type="term" value="P:cell surface receptor signaling pathway"/>
    <property type="evidence" value="ECO:0007669"/>
    <property type="project" value="InterPro"/>
</dbReference>
<proteinExistence type="evidence at transcript level"/>
<accession>F2E9I2</accession>
<name>F2E9I2_HORVV</name>
<reference evidence="3" key="1">
    <citation type="journal article" date="2011" name="Plant Physiol.">
        <title>Comprehensive sequence analysis of 24,783 barley full-length cDNAs derived from 12 clone libraries.</title>
        <authorList>
            <person name="Matsumoto T."/>
            <person name="Tanaka T."/>
            <person name="Sakai H."/>
            <person name="Amano N."/>
            <person name="Kanamori H."/>
            <person name="Kurita K."/>
            <person name="Kikuta A."/>
            <person name="Kamiya K."/>
            <person name="Yamamoto M."/>
            <person name="Ikawa H."/>
            <person name="Fujii N."/>
            <person name="Hori K."/>
            <person name="Itoh T."/>
            <person name="Sato K."/>
        </authorList>
    </citation>
    <scope>NUCLEOTIDE SEQUENCE</scope>
    <source>
        <tissue evidence="3">Seed</tissue>
    </source>
</reference>